<dbReference type="EMBL" id="BMED01000001">
    <property type="protein sequence ID" value="GGC60116.1"/>
    <property type="molecule type" value="Genomic_DNA"/>
</dbReference>
<protein>
    <submittedName>
        <fullName evidence="2">Uncharacterized protein</fullName>
    </submittedName>
</protein>
<gene>
    <name evidence="2" type="ORF">GCM10011396_03790</name>
</gene>
<dbReference type="AlphaFoldDB" id="A0A916XBQ7"/>
<keyword evidence="1" id="KW-1133">Transmembrane helix</keyword>
<keyword evidence="1" id="KW-0472">Membrane</keyword>
<accession>A0A916XBQ7</accession>
<evidence type="ECO:0000256" key="1">
    <source>
        <dbReference type="SAM" id="Phobius"/>
    </source>
</evidence>
<keyword evidence="3" id="KW-1185">Reference proteome</keyword>
<name>A0A916XBQ7_9BURK</name>
<proteinExistence type="predicted"/>
<feature type="transmembrane region" description="Helical" evidence="1">
    <location>
        <begin position="47"/>
        <end position="71"/>
    </location>
</feature>
<dbReference type="Proteomes" id="UP000637423">
    <property type="component" value="Unassembled WGS sequence"/>
</dbReference>
<evidence type="ECO:0000313" key="3">
    <source>
        <dbReference type="Proteomes" id="UP000637423"/>
    </source>
</evidence>
<comment type="caution">
    <text evidence="2">The sequence shown here is derived from an EMBL/GenBank/DDBJ whole genome shotgun (WGS) entry which is preliminary data.</text>
</comment>
<keyword evidence="1" id="KW-0812">Transmembrane</keyword>
<evidence type="ECO:0000313" key="2">
    <source>
        <dbReference type="EMBL" id="GGC60116.1"/>
    </source>
</evidence>
<reference evidence="2" key="1">
    <citation type="journal article" date="2014" name="Int. J. Syst. Evol. Microbiol.">
        <title>Complete genome sequence of Corynebacterium casei LMG S-19264T (=DSM 44701T), isolated from a smear-ripened cheese.</title>
        <authorList>
            <consortium name="US DOE Joint Genome Institute (JGI-PGF)"/>
            <person name="Walter F."/>
            <person name="Albersmeier A."/>
            <person name="Kalinowski J."/>
            <person name="Ruckert C."/>
        </authorList>
    </citation>
    <scope>NUCLEOTIDE SEQUENCE</scope>
    <source>
        <strain evidence="2">CGMCC 1.10998</strain>
    </source>
</reference>
<feature type="transmembrane region" description="Helical" evidence="1">
    <location>
        <begin position="13"/>
        <end position="35"/>
    </location>
</feature>
<organism evidence="2 3">
    <name type="scientific">Undibacterium terreum</name>
    <dbReference type="NCBI Taxonomy" id="1224302"/>
    <lineage>
        <taxon>Bacteria</taxon>
        <taxon>Pseudomonadati</taxon>
        <taxon>Pseudomonadota</taxon>
        <taxon>Betaproteobacteria</taxon>
        <taxon>Burkholderiales</taxon>
        <taxon>Oxalobacteraceae</taxon>
        <taxon>Undibacterium</taxon>
    </lineage>
</organism>
<sequence length="73" mass="8464">MADYFRKPDYADYAFKLLMGVFIPAAFFLLFLGLYKSARRKKLSFALGYTITYTVVSYCCFAMVSLVILFFPK</sequence>
<reference evidence="2" key="2">
    <citation type="submission" date="2020-09" db="EMBL/GenBank/DDBJ databases">
        <authorList>
            <person name="Sun Q."/>
            <person name="Zhou Y."/>
        </authorList>
    </citation>
    <scope>NUCLEOTIDE SEQUENCE</scope>
    <source>
        <strain evidence="2">CGMCC 1.10998</strain>
    </source>
</reference>